<dbReference type="AlphaFoldDB" id="A0A1J4JVU3"/>
<evidence type="ECO:0000256" key="1">
    <source>
        <dbReference type="SAM" id="Coils"/>
    </source>
</evidence>
<protein>
    <submittedName>
        <fullName evidence="3">Uncharacterized protein</fullName>
    </submittedName>
</protein>
<name>A0A1J4JVU3_9EUKA</name>
<evidence type="ECO:0000313" key="3">
    <source>
        <dbReference type="EMBL" id="OHT02826.1"/>
    </source>
</evidence>
<dbReference type="GeneID" id="94841736"/>
<proteinExistence type="predicted"/>
<keyword evidence="1" id="KW-0175">Coiled coil</keyword>
<dbReference type="RefSeq" id="XP_068355962.1">
    <property type="nucleotide sequence ID" value="XM_068507032.1"/>
</dbReference>
<organism evidence="3 4">
    <name type="scientific">Tritrichomonas foetus</name>
    <dbReference type="NCBI Taxonomy" id="1144522"/>
    <lineage>
        <taxon>Eukaryota</taxon>
        <taxon>Metamonada</taxon>
        <taxon>Parabasalia</taxon>
        <taxon>Tritrichomonadida</taxon>
        <taxon>Tritrichomonadidae</taxon>
        <taxon>Tritrichomonas</taxon>
    </lineage>
</organism>
<sequence>MFEFTIDALSLLRKNEENNMKILSLESQLHASKTSLRQIDDLKMQCNEQKNEIYGLKINNEDLRNRLEISLHSNEELIKKHNDEINSINSHRIAEISQIRNHFFEKDREKEAMISKLKKEIDKMKKEKNNQLLDMMKIFQNQSSKDNKNDAKSENNQNAPFSIHIQKKNEENPNLKWKNKYNEEKRKRKELKKENEQLIQNSEMQQKTINELKHQLEEKQNQVNSLQTETSIIQHEIRQSIGHSIISEDSNISEIQSNNLQSLKLKLSKALSVIDEVKNSNEILSNNVI</sequence>
<feature type="coiled-coil region" evidence="1">
    <location>
        <begin position="107"/>
        <end position="134"/>
    </location>
</feature>
<reference evidence="3" key="1">
    <citation type="submission" date="2016-10" db="EMBL/GenBank/DDBJ databases">
        <authorList>
            <person name="Benchimol M."/>
            <person name="Almeida L.G."/>
            <person name="Vasconcelos A.T."/>
            <person name="Perreira-Neves A."/>
            <person name="Rosa I.A."/>
            <person name="Tasca T."/>
            <person name="Bogo M.R."/>
            <person name="de Souza W."/>
        </authorList>
    </citation>
    <scope>NUCLEOTIDE SEQUENCE [LARGE SCALE GENOMIC DNA]</scope>
    <source>
        <strain evidence="3">K</strain>
    </source>
</reference>
<keyword evidence="4" id="KW-1185">Reference proteome</keyword>
<feature type="compositionally biased region" description="Basic and acidic residues" evidence="2">
    <location>
        <begin position="180"/>
        <end position="193"/>
    </location>
</feature>
<feature type="region of interest" description="Disordered" evidence="2">
    <location>
        <begin position="143"/>
        <end position="193"/>
    </location>
</feature>
<feature type="coiled-coil region" evidence="1">
    <location>
        <begin position="6"/>
        <end position="80"/>
    </location>
</feature>
<gene>
    <name evidence="3" type="ORF">TRFO_29888</name>
</gene>
<accession>A0A1J4JVU3</accession>
<evidence type="ECO:0000256" key="2">
    <source>
        <dbReference type="SAM" id="MobiDB-lite"/>
    </source>
</evidence>
<dbReference type="VEuPathDB" id="TrichDB:TRFO_29888"/>
<evidence type="ECO:0000313" key="4">
    <source>
        <dbReference type="Proteomes" id="UP000179807"/>
    </source>
</evidence>
<dbReference type="Proteomes" id="UP000179807">
    <property type="component" value="Unassembled WGS sequence"/>
</dbReference>
<dbReference type="EMBL" id="MLAK01000850">
    <property type="protein sequence ID" value="OHT02826.1"/>
    <property type="molecule type" value="Genomic_DNA"/>
</dbReference>
<comment type="caution">
    <text evidence="3">The sequence shown here is derived from an EMBL/GenBank/DDBJ whole genome shotgun (WGS) entry which is preliminary data.</text>
</comment>